<proteinExistence type="predicted"/>
<evidence type="ECO:0000313" key="6">
    <source>
        <dbReference type="Proteomes" id="UP000014387"/>
    </source>
</evidence>
<dbReference type="AlphaFoldDB" id="A0A9W5RF86"/>
<comment type="caution">
    <text evidence="5">The sequence shown here is derived from an EMBL/GenBank/DDBJ whole genome shotgun (WGS) entry which is preliminary data.</text>
</comment>
<keyword evidence="6" id="KW-1185">Reference proteome</keyword>
<dbReference type="InterPro" id="IPR051814">
    <property type="entry name" value="NAD(P)H-dep_FMN_reductase"/>
</dbReference>
<dbReference type="PANTHER" id="PTHR43408:SF2">
    <property type="entry name" value="FMN REDUCTASE (NADPH)"/>
    <property type="match status" value="1"/>
</dbReference>
<dbReference type="InterPro" id="IPR023932">
    <property type="entry name" value="CE1759_FMN_reduct"/>
</dbReference>
<name>A0A9W5RF86_9ACTO</name>
<keyword evidence="3" id="KW-0560">Oxidoreductase</keyword>
<dbReference type="Gene3D" id="3.40.50.360">
    <property type="match status" value="1"/>
</dbReference>
<sequence length="231" mass="24668">MSEILVGEAIDSTRDPFTPESRRIVVVSGGLSESGSSARLSRALAEAASNYLSQRGVGADVEVVELRPLAGAITDAMLTMNPATDLAKRLRAVREADGIIAVSPTFQASYSGLFKSFWDLFEDPLSAKPVLLGATGGTARHSLMIDYAMRPLFSYLRMDVLPSAVFAAADDFGDVIDKNDGTRDAPLQERIERAGAAFAKALMARPALGRAEADDRFKNVTPLEEMLGSIG</sequence>
<evidence type="ECO:0000256" key="3">
    <source>
        <dbReference type="ARBA" id="ARBA00023002"/>
    </source>
</evidence>
<dbReference type="NCBIfam" id="TIGR04037">
    <property type="entry name" value="LLM_duo_CE1759"/>
    <property type="match status" value="1"/>
</dbReference>
<evidence type="ECO:0000313" key="5">
    <source>
        <dbReference type="EMBL" id="EPD31315.1"/>
    </source>
</evidence>
<evidence type="ECO:0000259" key="4">
    <source>
        <dbReference type="Pfam" id="PF03358"/>
    </source>
</evidence>
<evidence type="ECO:0000256" key="2">
    <source>
        <dbReference type="ARBA" id="ARBA00022643"/>
    </source>
</evidence>
<protein>
    <submittedName>
        <fullName evidence="5">CE1759 family LLM-partnered FMN reductase</fullName>
    </submittedName>
</protein>
<keyword evidence="1" id="KW-0285">Flavoprotein</keyword>
<feature type="domain" description="NADPH-dependent FMN reductase-like" evidence="4">
    <location>
        <begin position="23"/>
        <end position="169"/>
    </location>
</feature>
<dbReference type="EMBL" id="AGWN01000001">
    <property type="protein sequence ID" value="EPD31315.1"/>
    <property type="molecule type" value="Genomic_DNA"/>
</dbReference>
<dbReference type="InterPro" id="IPR029039">
    <property type="entry name" value="Flavoprotein-like_sf"/>
</dbReference>
<reference evidence="5 6" key="1">
    <citation type="submission" date="2013-05" db="EMBL/GenBank/DDBJ databases">
        <title>The Genome Sequence of Actinomyces europaeus ACS-120-V-COL10B.</title>
        <authorList>
            <consortium name="The Broad Institute Genomics Platform"/>
            <person name="Earl A."/>
            <person name="Ward D."/>
            <person name="Feldgarden M."/>
            <person name="Gevers D."/>
            <person name="Saerens B."/>
            <person name="Vaneechoutte M."/>
            <person name="Walker B."/>
            <person name="Young S."/>
            <person name="Zeng Q."/>
            <person name="Gargeya S."/>
            <person name="Fitzgerald M."/>
            <person name="Haas B."/>
            <person name="Abouelleil A."/>
            <person name="Allen A.W."/>
            <person name="Alvarado L."/>
            <person name="Arachchi H.M."/>
            <person name="Berlin A.M."/>
            <person name="Chapman S.B."/>
            <person name="Gainer-Dewar J."/>
            <person name="Goldberg J."/>
            <person name="Griggs A."/>
            <person name="Gujja S."/>
            <person name="Hansen M."/>
            <person name="Howarth C."/>
            <person name="Imamovic A."/>
            <person name="Ireland A."/>
            <person name="Larimer J."/>
            <person name="McCowan C."/>
            <person name="Murphy C."/>
            <person name="Pearson M."/>
            <person name="Poon T.W."/>
            <person name="Priest M."/>
            <person name="Roberts A."/>
            <person name="Saif S."/>
            <person name="Shea T."/>
            <person name="Sisk P."/>
            <person name="Sykes S."/>
            <person name="Wortman J."/>
            <person name="Nusbaum C."/>
            <person name="Birren B."/>
        </authorList>
    </citation>
    <scope>NUCLEOTIDE SEQUENCE [LARGE SCALE GENOMIC DNA]</scope>
    <source>
        <strain evidence="5 6">ACS-120-V-Col10b</strain>
    </source>
</reference>
<keyword evidence="2" id="KW-0288">FMN</keyword>
<dbReference type="Pfam" id="PF03358">
    <property type="entry name" value="FMN_red"/>
    <property type="match status" value="1"/>
</dbReference>
<accession>A0A9W5RF86</accession>
<dbReference type="InterPro" id="IPR005025">
    <property type="entry name" value="FMN_Rdtase-like_dom"/>
</dbReference>
<gene>
    <name evidence="5" type="ORF">HMPREF9238_01083</name>
</gene>
<dbReference type="Proteomes" id="UP000014387">
    <property type="component" value="Unassembled WGS sequence"/>
</dbReference>
<dbReference type="GO" id="GO:0016491">
    <property type="term" value="F:oxidoreductase activity"/>
    <property type="evidence" value="ECO:0007669"/>
    <property type="project" value="UniProtKB-KW"/>
</dbReference>
<evidence type="ECO:0000256" key="1">
    <source>
        <dbReference type="ARBA" id="ARBA00022630"/>
    </source>
</evidence>
<dbReference type="SUPFAM" id="SSF52218">
    <property type="entry name" value="Flavoproteins"/>
    <property type="match status" value="1"/>
</dbReference>
<dbReference type="PANTHER" id="PTHR43408">
    <property type="entry name" value="FMN REDUCTASE (NADPH)"/>
    <property type="match status" value="1"/>
</dbReference>
<organism evidence="5 6">
    <name type="scientific">Gleimia europaea ACS-120-V-Col10b</name>
    <dbReference type="NCBI Taxonomy" id="883069"/>
    <lineage>
        <taxon>Bacteria</taxon>
        <taxon>Bacillati</taxon>
        <taxon>Actinomycetota</taxon>
        <taxon>Actinomycetes</taxon>
        <taxon>Actinomycetales</taxon>
        <taxon>Actinomycetaceae</taxon>
        <taxon>Gleimia</taxon>
    </lineage>
</organism>